<reference evidence="3" key="1">
    <citation type="submission" date="2009-09" db="EMBL/GenBank/DDBJ databases">
        <title>The complete chromosome of Desulfohalobium retbaense DSM 5692.</title>
        <authorList>
            <consortium name="US DOE Joint Genome Institute (JGI-PGF)"/>
            <person name="Lucas S."/>
            <person name="Copeland A."/>
            <person name="Lapidus A."/>
            <person name="Glavina del Rio T."/>
            <person name="Dalin E."/>
            <person name="Tice H."/>
            <person name="Bruce D."/>
            <person name="Goodwin L."/>
            <person name="Pitluck S."/>
            <person name="Kyrpides N."/>
            <person name="Mavromatis K."/>
            <person name="Ivanova N."/>
            <person name="Mikhailova N."/>
            <person name="Munk A.C."/>
            <person name="Brettin T."/>
            <person name="Detter J.C."/>
            <person name="Han C."/>
            <person name="Tapia R."/>
            <person name="Larimer F."/>
            <person name="Land M."/>
            <person name="Hauser L."/>
            <person name="Markowitz V."/>
            <person name="Cheng J.-F."/>
            <person name="Hugenholtz P."/>
            <person name="Woyke T."/>
            <person name="Wu D."/>
            <person name="Spring S."/>
            <person name="Klenk H.-P."/>
            <person name="Eisen J.A."/>
        </authorList>
    </citation>
    <scope>NUCLEOTIDE SEQUENCE [LARGE SCALE GENOMIC DNA]</scope>
    <source>
        <strain evidence="3">DSM 5692</strain>
    </source>
</reference>
<dbReference type="SUPFAM" id="SSF51695">
    <property type="entry name" value="PLC-like phosphodiesterases"/>
    <property type="match status" value="1"/>
</dbReference>
<dbReference type="InterPro" id="IPR030395">
    <property type="entry name" value="GP_PDE_dom"/>
</dbReference>
<dbReference type="KEGG" id="drt:Dret_1658"/>
<evidence type="ECO:0000313" key="2">
    <source>
        <dbReference type="EMBL" id="ACV68942.1"/>
    </source>
</evidence>
<dbReference type="PANTHER" id="PTHR46211:SF14">
    <property type="entry name" value="GLYCEROPHOSPHODIESTER PHOSPHODIESTERASE"/>
    <property type="match status" value="1"/>
</dbReference>
<dbReference type="STRING" id="485915.Dret_1658"/>
<dbReference type="AlphaFoldDB" id="C8X3E5"/>
<organism evidence="2 3">
    <name type="scientific">Desulfohalobium retbaense (strain ATCC 49708 / DSM 5692 / JCM 16813 / HR100)</name>
    <dbReference type="NCBI Taxonomy" id="485915"/>
    <lineage>
        <taxon>Bacteria</taxon>
        <taxon>Pseudomonadati</taxon>
        <taxon>Thermodesulfobacteriota</taxon>
        <taxon>Desulfovibrionia</taxon>
        <taxon>Desulfovibrionales</taxon>
        <taxon>Desulfohalobiaceae</taxon>
        <taxon>Desulfohalobium</taxon>
    </lineage>
</organism>
<dbReference type="Pfam" id="PF03009">
    <property type="entry name" value="GDPD"/>
    <property type="match status" value="1"/>
</dbReference>
<dbReference type="PANTHER" id="PTHR46211">
    <property type="entry name" value="GLYCEROPHOSPHORYL DIESTER PHOSPHODIESTERASE"/>
    <property type="match status" value="1"/>
</dbReference>
<dbReference type="RefSeq" id="WP_015752085.1">
    <property type="nucleotide sequence ID" value="NC_013223.1"/>
</dbReference>
<dbReference type="PROSITE" id="PS51704">
    <property type="entry name" value="GP_PDE"/>
    <property type="match status" value="1"/>
</dbReference>
<feature type="domain" description="GP-PDE" evidence="1">
    <location>
        <begin position="4"/>
        <end position="268"/>
    </location>
</feature>
<dbReference type="Proteomes" id="UP000001052">
    <property type="component" value="Chromosome"/>
</dbReference>
<dbReference type="OrthoDB" id="9787897at2"/>
<dbReference type="eggNOG" id="COG0584">
    <property type="taxonomic scope" value="Bacteria"/>
</dbReference>
<dbReference type="GO" id="GO:0006629">
    <property type="term" value="P:lipid metabolic process"/>
    <property type="evidence" value="ECO:0007669"/>
    <property type="project" value="InterPro"/>
</dbReference>
<dbReference type="GO" id="GO:0008081">
    <property type="term" value="F:phosphoric diester hydrolase activity"/>
    <property type="evidence" value="ECO:0007669"/>
    <property type="project" value="InterPro"/>
</dbReference>
<dbReference type="EMBL" id="CP001734">
    <property type="protein sequence ID" value="ACV68942.1"/>
    <property type="molecule type" value="Genomic_DNA"/>
</dbReference>
<sequence>MAGWRVFAHRGARAHAPENSWIALLLAQQSGAHGWETDVRLTRDLIPVLVHDHTLYRTSDWVARRPATTGLLSRLNFSDLLGADFGSWFASRDPFGTVAAGEIDDTVLASLAATRVLRLDTALAFAAKHDFLTNIELKDQYGVFADRTVVNAVLEAVHRSGIPPELVLFSSFRPAYLRLVRDLAPQMKTALLAVRPPPRVFGVLRKLGAAAYHPHRDGLSGDLVQQLRGEGFDVHVFTVNTAAEAQQWHAAGASGIFTDFPRQMVQTFSSPS</sequence>
<protein>
    <submittedName>
        <fullName evidence="2">Glycerophosphoryl diester phosphodiesterase</fullName>
    </submittedName>
</protein>
<keyword evidence="3" id="KW-1185">Reference proteome</keyword>
<name>C8X3E5_DESRD</name>
<evidence type="ECO:0000313" key="3">
    <source>
        <dbReference type="Proteomes" id="UP000001052"/>
    </source>
</evidence>
<evidence type="ECO:0000259" key="1">
    <source>
        <dbReference type="PROSITE" id="PS51704"/>
    </source>
</evidence>
<proteinExistence type="predicted"/>
<gene>
    <name evidence="2" type="ordered locus">Dret_1658</name>
</gene>
<reference evidence="2 3" key="2">
    <citation type="journal article" date="2010" name="Stand. Genomic Sci.">
        <title>Complete genome sequence of Desulfohalobium retbaense type strain (HR(100)).</title>
        <authorList>
            <person name="Spring S."/>
            <person name="Nolan M."/>
            <person name="Lapidus A."/>
            <person name="Glavina Del Rio T."/>
            <person name="Copeland A."/>
            <person name="Tice H."/>
            <person name="Cheng J.F."/>
            <person name="Lucas S."/>
            <person name="Land M."/>
            <person name="Chen F."/>
            <person name="Bruce D."/>
            <person name="Goodwin L."/>
            <person name="Pitluck S."/>
            <person name="Ivanova N."/>
            <person name="Mavromatis K."/>
            <person name="Mikhailova N."/>
            <person name="Pati A."/>
            <person name="Chen A."/>
            <person name="Palaniappan K."/>
            <person name="Hauser L."/>
            <person name="Chang Y.J."/>
            <person name="Jeffries C.D."/>
            <person name="Munk C."/>
            <person name="Kiss H."/>
            <person name="Chain P."/>
            <person name="Han C."/>
            <person name="Brettin T."/>
            <person name="Detter J.C."/>
            <person name="Schuler E."/>
            <person name="Goker M."/>
            <person name="Rohde M."/>
            <person name="Bristow J."/>
            <person name="Eisen J.A."/>
            <person name="Markowitz V."/>
            <person name="Hugenholtz P."/>
            <person name="Kyrpides N.C."/>
            <person name="Klenk H.P."/>
        </authorList>
    </citation>
    <scope>NUCLEOTIDE SEQUENCE [LARGE SCALE GENOMIC DNA]</scope>
    <source>
        <strain evidence="2 3">DSM 5692</strain>
    </source>
</reference>
<dbReference type="HOGENOM" id="CLU_030006_3_2_7"/>
<dbReference type="InterPro" id="IPR017946">
    <property type="entry name" value="PLC-like_Pdiesterase_TIM-brl"/>
</dbReference>
<dbReference type="Gene3D" id="3.20.20.190">
    <property type="entry name" value="Phosphatidylinositol (PI) phosphodiesterase"/>
    <property type="match status" value="1"/>
</dbReference>
<accession>C8X3E5</accession>